<dbReference type="PROSITE" id="PS51695">
    <property type="entry name" value="SEDOLISIN"/>
    <property type="match status" value="1"/>
</dbReference>
<comment type="cofactor">
    <cofactor evidence="15">
        <name>Ca(2+)</name>
        <dbReference type="ChEBI" id="CHEBI:29108"/>
    </cofactor>
    <text evidence="15">Binds 1 Ca(2+) ion per subunit.</text>
</comment>
<feature type="active site" description="Charge relay system" evidence="15">
    <location>
        <position position="484"/>
    </location>
</feature>
<feature type="binding site" evidence="15">
    <location>
        <position position="546"/>
    </location>
    <ligand>
        <name>Ca(2+)</name>
        <dbReference type="ChEBI" id="CHEBI:29108"/>
    </ligand>
</feature>
<evidence type="ECO:0000256" key="9">
    <source>
        <dbReference type="ARBA" id="ARBA00022801"/>
    </source>
</evidence>
<comment type="caution">
    <text evidence="18">The sequence shown here is derived from an EMBL/GenBank/DDBJ whole genome shotgun (WGS) entry which is preliminary data.</text>
</comment>
<dbReference type="GO" id="GO:0004252">
    <property type="term" value="F:serine-type endopeptidase activity"/>
    <property type="evidence" value="ECO:0007669"/>
    <property type="project" value="UniProtKB-UniRule"/>
</dbReference>
<dbReference type="Pfam" id="PF09286">
    <property type="entry name" value="Pro-kuma_activ"/>
    <property type="match status" value="1"/>
</dbReference>
<evidence type="ECO:0000259" key="17">
    <source>
        <dbReference type="PROSITE" id="PS51695"/>
    </source>
</evidence>
<keyword evidence="11 15" id="KW-0106">Calcium</keyword>
<evidence type="ECO:0000256" key="5">
    <source>
        <dbReference type="ARBA" id="ARBA00022525"/>
    </source>
</evidence>
<dbReference type="FunFam" id="3.40.50.200:FF:000015">
    <property type="entry name" value="Tripeptidyl peptidase A"/>
    <property type="match status" value="1"/>
</dbReference>
<evidence type="ECO:0000256" key="14">
    <source>
        <dbReference type="ARBA" id="ARBA00023180"/>
    </source>
</evidence>
<reference evidence="18 19" key="1">
    <citation type="journal article" date="2016" name="Genome Biol. Evol.">
        <title>Divergent and convergent evolution of fungal pathogenicity.</title>
        <authorList>
            <person name="Shang Y."/>
            <person name="Xiao G."/>
            <person name="Zheng P."/>
            <person name="Cen K."/>
            <person name="Zhan S."/>
            <person name="Wang C."/>
        </authorList>
    </citation>
    <scope>NUCLEOTIDE SEQUENCE [LARGE SCALE GENOMIC DNA]</scope>
    <source>
        <strain evidence="18 19">RCEF 1005</strain>
    </source>
</reference>
<evidence type="ECO:0000256" key="2">
    <source>
        <dbReference type="ARBA" id="ARBA00002451"/>
    </source>
</evidence>
<evidence type="ECO:0000256" key="3">
    <source>
        <dbReference type="ARBA" id="ARBA00004239"/>
    </source>
</evidence>
<dbReference type="SUPFAM" id="SSF54897">
    <property type="entry name" value="Protease propeptides/inhibitors"/>
    <property type="match status" value="1"/>
</dbReference>
<keyword evidence="8 16" id="KW-0732">Signal</keyword>
<name>A0A168JBL3_CORDF</name>
<evidence type="ECO:0000256" key="11">
    <source>
        <dbReference type="ARBA" id="ARBA00022837"/>
    </source>
</evidence>
<evidence type="ECO:0000256" key="6">
    <source>
        <dbReference type="ARBA" id="ARBA00022670"/>
    </source>
</evidence>
<dbReference type="SMART" id="SM00944">
    <property type="entry name" value="Pro-kuma_activ"/>
    <property type="match status" value="1"/>
</dbReference>
<dbReference type="EMBL" id="AZHF01000002">
    <property type="protein sequence ID" value="OAA80230.1"/>
    <property type="molecule type" value="Genomic_DNA"/>
</dbReference>
<evidence type="ECO:0000313" key="18">
    <source>
        <dbReference type="EMBL" id="OAA80230.1"/>
    </source>
</evidence>
<dbReference type="CDD" id="cd11377">
    <property type="entry name" value="Pro-peptidase_S53"/>
    <property type="match status" value="1"/>
</dbReference>
<dbReference type="InterPro" id="IPR000209">
    <property type="entry name" value="Peptidase_S8/S53_dom"/>
</dbReference>
<evidence type="ECO:0000256" key="12">
    <source>
        <dbReference type="ARBA" id="ARBA00023026"/>
    </source>
</evidence>
<dbReference type="InterPro" id="IPR015366">
    <property type="entry name" value="S53_propep"/>
</dbReference>
<evidence type="ECO:0000256" key="8">
    <source>
        <dbReference type="ARBA" id="ARBA00022729"/>
    </source>
</evidence>
<dbReference type="GO" id="GO:0005576">
    <property type="term" value="C:extracellular region"/>
    <property type="evidence" value="ECO:0007669"/>
    <property type="project" value="UniProtKB-SubCell"/>
</dbReference>
<keyword evidence="13" id="KW-0865">Zymogen</keyword>
<feature type="binding site" evidence="15">
    <location>
        <position position="548"/>
    </location>
    <ligand>
        <name>Ca(2+)</name>
        <dbReference type="ChEBI" id="CHEBI:29108"/>
    </ligand>
</feature>
<dbReference type="GO" id="GO:0008240">
    <property type="term" value="F:tripeptidyl-peptidase activity"/>
    <property type="evidence" value="ECO:0007669"/>
    <property type="project" value="UniProtKB-EC"/>
</dbReference>
<keyword evidence="10 15" id="KW-0720">Serine protease</keyword>
<dbReference type="EC" id="3.4.14.10" evidence="4"/>
<feature type="domain" description="Peptidase S53" evidence="17">
    <location>
        <begin position="205"/>
        <end position="565"/>
    </location>
</feature>
<accession>A0A168JBL3</accession>
<organism evidence="18 19">
    <name type="scientific">Akanthomyces lecanii RCEF 1005</name>
    <dbReference type="NCBI Taxonomy" id="1081108"/>
    <lineage>
        <taxon>Eukaryota</taxon>
        <taxon>Fungi</taxon>
        <taxon>Dikarya</taxon>
        <taxon>Ascomycota</taxon>
        <taxon>Pezizomycotina</taxon>
        <taxon>Sordariomycetes</taxon>
        <taxon>Hypocreomycetidae</taxon>
        <taxon>Hypocreales</taxon>
        <taxon>Cordycipitaceae</taxon>
        <taxon>Akanthomyces</taxon>
        <taxon>Cordyceps confragosa</taxon>
    </lineage>
</organism>
<dbReference type="STRING" id="1081108.A0A168JBL3"/>
<feature type="chain" id="PRO_5012565598" description="tripeptidyl-peptidase II" evidence="16">
    <location>
        <begin position="16"/>
        <end position="565"/>
    </location>
</feature>
<keyword evidence="19" id="KW-1185">Reference proteome</keyword>
<evidence type="ECO:0000256" key="15">
    <source>
        <dbReference type="PROSITE-ProRule" id="PRU01032"/>
    </source>
</evidence>
<evidence type="ECO:0000256" key="16">
    <source>
        <dbReference type="SAM" id="SignalP"/>
    </source>
</evidence>
<dbReference type="Proteomes" id="UP000076881">
    <property type="component" value="Unassembled WGS sequence"/>
</dbReference>
<dbReference type="GO" id="GO:0046872">
    <property type="term" value="F:metal ion binding"/>
    <property type="evidence" value="ECO:0007669"/>
    <property type="project" value="UniProtKB-UniRule"/>
</dbReference>
<evidence type="ECO:0000256" key="4">
    <source>
        <dbReference type="ARBA" id="ARBA00012462"/>
    </source>
</evidence>
<comment type="subcellular location">
    <subcellularLocation>
        <location evidence="3">Secreted</location>
        <location evidence="3">Extracellular space</location>
    </subcellularLocation>
</comment>
<keyword evidence="14" id="KW-0325">Glycoprotein</keyword>
<dbReference type="SUPFAM" id="SSF52743">
    <property type="entry name" value="Subtilisin-like"/>
    <property type="match status" value="1"/>
</dbReference>
<comment type="function">
    <text evidence="2">Secreted tripeptidyl-peptidase which degrades proteins at acidic pHs and is involved in virulence.</text>
</comment>
<evidence type="ECO:0000313" key="19">
    <source>
        <dbReference type="Proteomes" id="UP000076881"/>
    </source>
</evidence>
<sequence length="565" mass="59462">MVFLLPVLVATLAVASPVSQFVTKQALTSVPEGWTLKAAAPSDHQLNLHIRLKEENLDQLQKRTLEISDPYHADYGKHLTKAEVDALTAPTKDTVDSVTKWLSSHGVDAGQVNSGFLTVSVSVDQAKKMLDADYGLYAHADTGRETIRATSYSLPGSVHGAIDMVQPTTLFSDLGLSTSKNMIPIQKALASSNQARDGDVCSQEGSSTKCLRQNYNVQGYNASNGKTTFGITGFLGEVPSPDSLSNYLQKYDSDIPSDTSFKVESINNGPTEPGGQGEADLDVQISVALVYPIDTVFYSTGGSPPTTGPGGEQNEPYLDWLKYTLALDSPSQTYSISYGDDEPTVPNDYADAVCAQFMKLGARGVSVLTASGDSGAGNRAACSGGKVTYKPSFPASCPWVTTVGGTTGYGSNEQGFRDGGGGFSNHFATPDYQVDAVNGYIGKLDSATKSAFNASGRAYPDVAALYTNYPIFSGDSEGSSGGTSASTPTTASIIALLNDYLVSSGKSPLGFLNPWLYKKGKEGLRDIAKGGNNVCSSQKAFPAVEGWDASTGLGVPDFAKLKALL</sequence>
<protein>
    <recommendedName>
        <fullName evidence="4">tripeptidyl-peptidase II</fullName>
        <ecNumber evidence="4">3.4.14.10</ecNumber>
    </recommendedName>
</protein>
<feature type="active site" description="Charge relay system" evidence="15">
    <location>
        <position position="282"/>
    </location>
</feature>
<dbReference type="PANTHER" id="PTHR14218">
    <property type="entry name" value="PROTEASE S8 TRIPEPTIDYL PEPTIDASE I CLN2"/>
    <property type="match status" value="1"/>
</dbReference>
<evidence type="ECO:0000256" key="10">
    <source>
        <dbReference type="ARBA" id="ARBA00022825"/>
    </source>
</evidence>
<dbReference type="GO" id="GO:0006508">
    <property type="term" value="P:proteolysis"/>
    <property type="evidence" value="ECO:0007669"/>
    <property type="project" value="UniProtKB-KW"/>
</dbReference>
<keyword evidence="6 15" id="KW-0645">Protease</keyword>
<dbReference type="Pfam" id="PF00082">
    <property type="entry name" value="Peptidase_S8"/>
    <property type="match status" value="1"/>
</dbReference>
<dbReference type="InterPro" id="IPR036852">
    <property type="entry name" value="Peptidase_S8/S53_dom_sf"/>
</dbReference>
<dbReference type="AlphaFoldDB" id="A0A168JBL3"/>
<feature type="binding site" evidence="15">
    <location>
        <position position="526"/>
    </location>
    <ligand>
        <name>Ca(2+)</name>
        <dbReference type="ChEBI" id="CHEBI:29108"/>
    </ligand>
</feature>
<dbReference type="Gene3D" id="3.40.50.200">
    <property type="entry name" value="Peptidase S8/S53 domain"/>
    <property type="match status" value="1"/>
</dbReference>
<keyword evidence="9 15" id="KW-0378">Hydrolase</keyword>
<dbReference type="OrthoDB" id="409122at2759"/>
<feature type="signal peptide" evidence="16">
    <location>
        <begin position="1"/>
        <end position="15"/>
    </location>
</feature>
<keyword evidence="7 15" id="KW-0479">Metal-binding</keyword>
<dbReference type="CDD" id="cd04056">
    <property type="entry name" value="Peptidases_S53"/>
    <property type="match status" value="1"/>
</dbReference>
<gene>
    <name evidence="18" type="ORF">LEL_03716</name>
</gene>
<dbReference type="InterPro" id="IPR050819">
    <property type="entry name" value="Tripeptidyl-peptidase_I"/>
</dbReference>
<evidence type="ECO:0000256" key="1">
    <source>
        <dbReference type="ARBA" id="ARBA00001910"/>
    </source>
</evidence>
<dbReference type="PANTHER" id="PTHR14218:SF15">
    <property type="entry name" value="TRIPEPTIDYL-PEPTIDASE 1"/>
    <property type="match status" value="1"/>
</dbReference>
<keyword evidence="5" id="KW-0964">Secreted</keyword>
<dbReference type="InterPro" id="IPR030400">
    <property type="entry name" value="Sedolisin_dom"/>
</dbReference>
<comment type="catalytic activity">
    <reaction evidence="1">
        <text>Release of an N-terminal tripeptide from a polypeptide.</text>
        <dbReference type="EC" id="3.4.14.10"/>
    </reaction>
</comment>
<evidence type="ECO:0000256" key="13">
    <source>
        <dbReference type="ARBA" id="ARBA00023145"/>
    </source>
</evidence>
<keyword evidence="12" id="KW-0843">Virulence</keyword>
<feature type="active site" description="Charge relay system" evidence="15">
    <location>
        <position position="278"/>
    </location>
</feature>
<evidence type="ECO:0000256" key="7">
    <source>
        <dbReference type="ARBA" id="ARBA00022723"/>
    </source>
</evidence>
<proteinExistence type="predicted"/>
<feature type="binding site" evidence="15">
    <location>
        <position position="527"/>
    </location>
    <ligand>
        <name>Ca(2+)</name>
        <dbReference type="ChEBI" id="CHEBI:29108"/>
    </ligand>
</feature>